<reference evidence="1" key="1">
    <citation type="journal article" date="2019" name="bioRxiv">
        <title>The Genome of the Zebra Mussel, Dreissena polymorpha: A Resource for Invasive Species Research.</title>
        <authorList>
            <person name="McCartney M.A."/>
            <person name="Auch B."/>
            <person name="Kono T."/>
            <person name="Mallez S."/>
            <person name="Zhang Y."/>
            <person name="Obille A."/>
            <person name="Becker A."/>
            <person name="Abrahante J.E."/>
            <person name="Garbe J."/>
            <person name="Badalamenti J.P."/>
            <person name="Herman A."/>
            <person name="Mangelson H."/>
            <person name="Liachko I."/>
            <person name="Sullivan S."/>
            <person name="Sone E.D."/>
            <person name="Koren S."/>
            <person name="Silverstein K.A.T."/>
            <person name="Beckman K.B."/>
            <person name="Gohl D.M."/>
        </authorList>
    </citation>
    <scope>NUCLEOTIDE SEQUENCE</scope>
    <source>
        <strain evidence="1">Duluth1</strain>
        <tissue evidence="1">Whole animal</tissue>
    </source>
</reference>
<dbReference type="EMBL" id="JAIWYP010000001">
    <property type="protein sequence ID" value="KAH3887613.1"/>
    <property type="molecule type" value="Genomic_DNA"/>
</dbReference>
<comment type="caution">
    <text evidence="1">The sequence shown here is derived from an EMBL/GenBank/DDBJ whole genome shotgun (WGS) entry which is preliminary data.</text>
</comment>
<dbReference type="AlphaFoldDB" id="A0A9D4N0X8"/>
<keyword evidence="2" id="KW-1185">Reference proteome</keyword>
<name>A0A9D4N0X8_DREPO</name>
<evidence type="ECO:0000313" key="2">
    <source>
        <dbReference type="Proteomes" id="UP000828390"/>
    </source>
</evidence>
<gene>
    <name evidence="1" type="ORF">DPMN_011631</name>
</gene>
<sequence length="88" mass="9731">MWVPGRLATPRPAGSLARLSREVQRAMRQSSCRPDRCSRKTRSRLVPAQVTLERKSSLALHGVEFRASGCPTAAASRPVNVQTKTTMR</sequence>
<organism evidence="1 2">
    <name type="scientific">Dreissena polymorpha</name>
    <name type="common">Zebra mussel</name>
    <name type="synonym">Mytilus polymorpha</name>
    <dbReference type="NCBI Taxonomy" id="45954"/>
    <lineage>
        <taxon>Eukaryota</taxon>
        <taxon>Metazoa</taxon>
        <taxon>Spiralia</taxon>
        <taxon>Lophotrochozoa</taxon>
        <taxon>Mollusca</taxon>
        <taxon>Bivalvia</taxon>
        <taxon>Autobranchia</taxon>
        <taxon>Heteroconchia</taxon>
        <taxon>Euheterodonta</taxon>
        <taxon>Imparidentia</taxon>
        <taxon>Neoheterodontei</taxon>
        <taxon>Myida</taxon>
        <taxon>Dreissenoidea</taxon>
        <taxon>Dreissenidae</taxon>
        <taxon>Dreissena</taxon>
    </lineage>
</organism>
<proteinExistence type="predicted"/>
<reference evidence="1" key="2">
    <citation type="submission" date="2020-11" db="EMBL/GenBank/DDBJ databases">
        <authorList>
            <person name="McCartney M.A."/>
            <person name="Auch B."/>
            <person name="Kono T."/>
            <person name="Mallez S."/>
            <person name="Becker A."/>
            <person name="Gohl D.M."/>
            <person name="Silverstein K.A.T."/>
            <person name="Koren S."/>
            <person name="Bechman K.B."/>
            <person name="Herman A."/>
            <person name="Abrahante J.E."/>
            <person name="Garbe J."/>
        </authorList>
    </citation>
    <scope>NUCLEOTIDE SEQUENCE</scope>
    <source>
        <strain evidence="1">Duluth1</strain>
        <tissue evidence="1">Whole animal</tissue>
    </source>
</reference>
<evidence type="ECO:0000313" key="1">
    <source>
        <dbReference type="EMBL" id="KAH3887613.1"/>
    </source>
</evidence>
<accession>A0A9D4N0X8</accession>
<protein>
    <submittedName>
        <fullName evidence="1">Uncharacterized protein</fullName>
    </submittedName>
</protein>
<dbReference type="Proteomes" id="UP000828390">
    <property type="component" value="Unassembled WGS sequence"/>
</dbReference>